<gene>
    <name evidence="2" type="ORF">DQG23_01585</name>
</gene>
<dbReference type="PANTHER" id="PTHR43861:SF1">
    <property type="entry name" value="TRANS-ACONITATE 2-METHYLTRANSFERASE"/>
    <property type="match status" value="1"/>
</dbReference>
<dbReference type="Proteomes" id="UP000250369">
    <property type="component" value="Unassembled WGS sequence"/>
</dbReference>
<evidence type="ECO:0000259" key="1">
    <source>
        <dbReference type="Pfam" id="PF13847"/>
    </source>
</evidence>
<dbReference type="AlphaFoldDB" id="A0A329MWU1"/>
<feature type="domain" description="Methyltransferase" evidence="1">
    <location>
        <begin position="386"/>
        <end position="480"/>
    </location>
</feature>
<sequence>MNIIYPPTIEWEGAAVYQRPQQLLSAFAALGHRAIFIEPGGSCSVKIFQGVEVCGLDDVPKGMIGPTVLWVTHPPHLMLKSRLQADHVVFDYIDEAVEEFAVWNDRHMKEAIEGADLVTVVSKSLYETVADQYPGKPLLLLPNAADFEHFRHAEAFPIPNDLAALPKPIIGFYGSISTWIDTAFLASLAGRRPDWSFVMIGPDYINAAGLLAEYPNIHFLGRKPYAVLPAYAGHFDAAMIPFQVRTMTHSSSPIKMYEFLAAGIPVLSTPIREAVHCPHVYTSDDPDAWCRELDRLLQLGKDINVFARIAYAEKHSWKARAAVALERLLIGTYAVSARGMNSEQYWDSRFNHNWEVFQGREQTVFFAELAIQALPAWIKDDIGSRRLRICDAGCALGDAVRLIAEHWRMNEVVGIDFSESAITKASSIYPQHLFRQGNIRHLEETFDVIFCSNTLEHFADPHGIIDHLLSQTNDYLILMMPFHDDSGEPEHLYRFIETDFYVRRGSFLLCFAEVIDCRSMPGSRWGGKQIAAVYVHESIAKPENMTLGSYKIS</sequence>
<evidence type="ECO:0000313" key="2">
    <source>
        <dbReference type="EMBL" id="RAV22923.1"/>
    </source>
</evidence>
<protein>
    <recommendedName>
        <fullName evidence="1">Methyltransferase domain-containing protein</fullName>
    </recommendedName>
</protein>
<dbReference type="SUPFAM" id="SSF53756">
    <property type="entry name" value="UDP-Glycosyltransferase/glycogen phosphorylase"/>
    <property type="match status" value="1"/>
</dbReference>
<dbReference type="InterPro" id="IPR025714">
    <property type="entry name" value="Methyltranfer_dom"/>
</dbReference>
<reference evidence="2 3" key="1">
    <citation type="journal article" date="2009" name="Int. J. Syst. Evol. Microbiol.">
        <title>Paenibacillus contaminans sp. nov., isolated from a contaminated laboratory plate.</title>
        <authorList>
            <person name="Chou J.H."/>
            <person name="Lee J.H."/>
            <person name="Lin M.C."/>
            <person name="Chang P.S."/>
            <person name="Arun A.B."/>
            <person name="Young C.C."/>
            <person name="Chen W.M."/>
        </authorList>
    </citation>
    <scope>NUCLEOTIDE SEQUENCE [LARGE SCALE GENOMIC DNA]</scope>
    <source>
        <strain evidence="2 3">CKOBP-6</strain>
    </source>
</reference>
<keyword evidence="3" id="KW-1185">Reference proteome</keyword>
<proteinExistence type="predicted"/>
<accession>A0A329MWU1</accession>
<dbReference type="EMBL" id="QMFB01000001">
    <property type="protein sequence ID" value="RAV22923.1"/>
    <property type="molecule type" value="Genomic_DNA"/>
</dbReference>
<dbReference type="Gene3D" id="3.40.50.2000">
    <property type="entry name" value="Glycogen Phosphorylase B"/>
    <property type="match status" value="1"/>
</dbReference>
<dbReference type="Pfam" id="PF13692">
    <property type="entry name" value="Glyco_trans_1_4"/>
    <property type="match status" value="1"/>
</dbReference>
<dbReference type="OrthoDB" id="9816564at2"/>
<comment type="caution">
    <text evidence="2">The sequence shown here is derived from an EMBL/GenBank/DDBJ whole genome shotgun (WGS) entry which is preliminary data.</text>
</comment>
<organism evidence="2 3">
    <name type="scientific">Paenibacillus contaminans</name>
    <dbReference type="NCBI Taxonomy" id="450362"/>
    <lineage>
        <taxon>Bacteria</taxon>
        <taxon>Bacillati</taxon>
        <taxon>Bacillota</taxon>
        <taxon>Bacilli</taxon>
        <taxon>Bacillales</taxon>
        <taxon>Paenibacillaceae</taxon>
        <taxon>Paenibacillus</taxon>
    </lineage>
</organism>
<dbReference type="Pfam" id="PF13847">
    <property type="entry name" value="Methyltransf_31"/>
    <property type="match status" value="1"/>
</dbReference>
<dbReference type="PANTHER" id="PTHR43861">
    <property type="entry name" value="TRANS-ACONITATE 2-METHYLTRANSFERASE-RELATED"/>
    <property type="match status" value="1"/>
</dbReference>
<dbReference type="RefSeq" id="WP_113029032.1">
    <property type="nucleotide sequence ID" value="NZ_QMFB01000001.1"/>
</dbReference>
<dbReference type="Gene3D" id="3.40.50.150">
    <property type="entry name" value="Vaccinia Virus protein VP39"/>
    <property type="match status" value="1"/>
</dbReference>
<dbReference type="InterPro" id="IPR029063">
    <property type="entry name" value="SAM-dependent_MTases_sf"/>
</dbReference>
<dbReference type="SUPFAM" id="SSF53335">
    <property type="entry name" value="S-adenosyl-L-methionine-dependent methyltransferases"/>
    <property type="match status" value="1"/>
</dbReference>
<evidence type="ECO:0000313" key="3">
    <source>
        <dbReference type="Proteomes" id="UP000250369"/>
    </source>
</evidence>
<name>A0A329MWU1_9BACL</name>
<dbReference type="CDD" id="cd02440">
    <property type="entry name" value="AdoMet_MTases"/>
    <property type="match status" value="1"/>
</dbReference>